<dbReference type="GO" id="GO:0005634">
    <property type="term" value="C:nucleus"/>
    <property type="evidence" value="ECO:0007669"/>
    <property type="project" value="TreeGrafter"/>
</dbReference>
<dbReference type="SUPFAM" id="SSF52467">
    <property type="entry name" value="DHS-like NAD/FAD-binding domain"/>
    <property type="match status" value="1"/>
</dbReference>
<dbReference type="InterPro" id="IPR050134">
    <property type="entry name" value="NAD-dep_sirtuin_deacylases"/>
</dbReference>
<keyword evidence="2" id="KW-0808">Transferase</keyword>
<dbReference type="GeneID" id="39577819"/>
<evidence type="ECO:0000256" key="2">
    <source>
        <dbReference type="ARBA" id="ARBA00022679"/>
    </source>
</evidence>
<dbReference type="InterPro" id="IPR026591">
    <property type="entry name" value="Sirtuin_cat_small_dom_sf"/>
</dbReference>
<dbReference type="GO" id="GO:0046872">
    <property type="term" value="F:metal ion binding"/>
    <property type="evidence" value="ECO:0007669"/>
    <property type="project" value="UniProtKB-KW"/>
</dbReference>
<dbReference type="InterPro" id="IPR003000">
    <property type="entry name" value="Sirtuin"/>
</dbReference>
<dbReference type="GO" id="GO:0070403">
    <property type="term" value="F:NAD+ binding"/>
    <property type="evidence" value="ECO:0007669"/>
    <property type="project" value="InterPro"/>
</dbReference>
<evidence type="ECO:0000259" key="5">
    <source>
        <dbReference type="PROSITE" id="PS50305"/>
    </source>
</evidence>
<dbReference type="PANTHER" id="PTHR11085">
    <property type="entry name" value="NAD-DEPENDENT PROTEIN DEACYLASE SIRTUIN-5, MITOCHONDRIAL-RELATED"/>
    <property type="match status" value="1"/>
</dbReference>
<organism evidence="6 7">
    <name type="scientific">Sodiomyces alkalinus (strain CBS 110278 / VKM F-3762 / F11)</name>
    <name type="common">Alkaliphilic filamentous fungus</name>
    <dbReference type="NCBI Taxonomy" id="1314773"/>
    <lineage>
        <taxon>Eukaryota</taxon>
        <taxon>Fungi</taxon>
        <taxon>Dikarya</taxon>
        <taxon>Ascomycota</taxon>
        <taxon>Pezizomycotina</taxon>
        <taxon>Sordariomycetes</taxon>
        <taxon>Hypocreomycetidae</taxon>
        <taxon>Glomerellales</taxon>
        <taxon>Plectosphaerellaceae</taxon>
        <taxon>Sodiomyces</taxon>
    </lineage>
</organism>
<proteinExistence type="inferred from homology"/>
<dbReference type="InterPro" id="IPR026590">
    <property type="entry name" value="Ssirtuin_cat_dom"/>
</dbReference>
<evidence type="ECO:0000256" key="3">
    <source>
        <dbReference type="ARBA" id="ARBA00023027"/>
    </source>
</evidence>
<keyword evidence="4" id="KW-0862">Zinc</keyword>
<evidence type="ECO:0000313" key="6">
    <source>
        <dbReference type="EMBL" id="ROT34861.1"/>
    </source>
</evidence>
<accession>A0A3N2PK08</accession>
<dbReference type="OrthoDB" id="424302at2759"/>
<dbReference type="AlphaFoldDB" id="A0A3N2PK08"/>
<dbReference type="Pfam" id="PF02146">
    <property type="entry name" value="SIR2"/>
    <property type="match status" value="1"/>
</dbReference>
<dbReference type="PANTHER" id="PTHR11085:SF10">
    <property type="entry name" value="NAD-DEPENDENT PROTEIN DEACYLASE SIRTUIN-5, MITOCHONDRIAL-RELATED"/>
    <property type="match status" value="1"/>
</dbReference>
<dbReference type="Gene3D" id="3.30.1600.10">
    <property type="entry name" value="SIR2/SIRT2 'Small Domain"/>
    <property type="match status" value="1"/>
</dbReference>
<feature type="active site" description="Proton acceptor" evidence="4">
    <location>
        <position position="125"/>
    </location>
</feature>
<reference evidence="6 7" key="1">
    <citation type="journal article" date="2018" name="Mol. Ecol.">
        <title>The obligate alkalophilic soda-lake fungus Sodiomyces alkalinus has shifted to a protein diet.</title>
        <authorList>
            <person name="Grum-Grzhimaylo A.A."/>
            <person name="Falkoski D.L."/>
            <person name="van den Heuvel J."/>
            <person name="Valero-Jimenez C.A."/>
            <person name="Min B."/>
            <person name="Choi I.G."/>
            <person name="Lipzen A."/>
            <person name="Daum C.G."/>
            <person name="Aanen D.K."/>
            <person name="Tsang A."/>
            <person name="Henrissat B."/>
            <person name="Bilanenko E.N."/>
            <person name="de Vries R.P."/>
            <person name="van Kan J.A.L."/>
            <person name="Grigoriev I.V."/>
            <person name="Debets A.J.M."/>
        </authorList>
    </citation>
    <scope>NUCLEOTIDE SEQUENCE [LARGE SCALE GENOMIC DNA]</scope>
    <source>
        <strain evidence="6 7">F11</strain>
    </source>
</reference>
<gene>
    <name evidence="6" type="ORF">SODALDRAFT_317323</name>
</gene>
<evidence type="ECO:0000256" key="4">
    <source>
        <dbReference type="PROSITE-ProRule" id="PRU00236"/>
    </source>
</evidence>
<feature type="domain" description="Deacetylase sirtuin-type" evidence="5">
    <location>
        <begin position="1"/>
        <end position="291"/>
    </location>
</feature>
<dbReference type="RefSeq" id="XP_028462667.1">
    <property type="nucleotide sequence ID" value="XM_028609341.1"/>
</dbReference>
<evidence type="ECO:0000313" key="7">
    <source>
        <dbReference type="Proteomes" id="UP000272025"/>
    </source>
</evidence>
<name>A0A3N2PK08_SODAK</name>
<dbReference type="STRING" id="1314773.A0A3N2PK08"/>
<sequence length="298" mass="32096">MPIINDIPAFHAFLTTNPNSRILALCGAGLSAASGLPTFRGAGGLWRNHDATRLATPEAFRADPGLVWLFYAYRRHMALEAKPNPAHHALAALARQRRKFLCLTQNVDNLSQRAGHPPSQLRTLHGNLFTLKCFNRRCSHVEHNNTADPLVPSLAPASVTTPADATRPLPLVDADVPLVHIPASELPRCPQCASLLRPGVVWFGEQLDGALLGEIYEWLDEGPISVIFVVGTGAQVWPAAGYVQEAAARGARVCVVNTEVAEETLGPEDFGFVGDAAVLLPRLLEPVIGSTKDDGTFE</sequence>
<dbReference type="Gene3D" id="3.40.50.1220">
    <property type="entry name" value="TPP-binding domain"/>
    <property type="match status" value="1"/>
</dbReference>
<dbReference type="PROSITE" id="PS50305">
    <property type="entry name" value="SIRTUIN"/>
    <property type="match status" value="1"/>
</dbReference>
<feature type="binding site" evidence="4">
    <location>
        <position position="192"/>
    </location>
    <ligand>
        <name>Zn(2+)</name>
        <dbReference type="ChEBI" id="CHEBI:29105"/>
    </ligand>
</feature>
<protein>
    <submittedName>
        <fullName evidence="6">NAD-dependent deacetylase sirtuin-5</fullName>
    </submittedName>
</protein>
<dbReference type="EMBL" id="ML119062">
    <property type="protein sequence ID" value="ROT34861.1"/>
    <property type="molecule type" value="Genomic_DNA"/>
</dbReference>
<feature type="binding site" evidence="4">
    <location>
        <position position="138"/>
    </location>
    <ligand>
        <name>Zn(2+)</name>
        <dbReference type="ChEBI" id="CHEBI:29105"/>
    </ligand>
</feature>
<feature type="binding site" evidence="4">
    <location>
        <position position="133"/>
    </location>
    <ligand>
        <name>Zn(2+)</name>
        <dbReference type="ChEBI" id="CHEBI:29105"/>
    </ligand>
</feature>
<comment type="similarity">
    <text evidence="1">Belongs to the sirtuin family. Class I subfamily.</text>
</comment>
<feature type="binding site" evidence="4">
    <location>
        <position position="189"/>
    </location>
    <ligand>
        <name>Zn(2+)</name>
        <dbReference type="ChEBI" id="CHEBI:29105"/>
    </ligand>
</feature>
<keyword evidence="4" id="KW-0479">Metal-binding</keyword>
<evidence type="ECO:0000256" key="1">
    <source>
        <dbReference type="ARBA" id="ARBA00006924"/>
    </source>
</evidence>
<dbReference type="GO" id="GO:0017136">
    <property type="term" value="F:histone deacetylase activity, NAD-dependent"/>
    <property type="evidence" value="ECO:0007669"/>
    <property type="project" value="TreeGrafter"/>
</dbReference>
<keyword evidence="7" id="KW-1185">Reference proteome</keyword>
<dbReference type="InterPro" id="IPR029035">
    <property type="entry name" value="DHS-like_NAD/FAD-binding_dom"/>
</dbReference>
<dbReference type="Proteomes" id="UP000272025">
    <property type="component" value="Unassembled WGS sequence"/>
</dbReference>
<keyword evidence="3" id="KW-0520">NAD</keyword>